<evidence type="ECO:0000256" key="1">
    <source>
        <dbReference type="SAM" id="SignalP"/>
    </source>
</evidence>
<accession>A0ABU2HY86</accession>
<keyword evidence="3" id="KW-1185">Reference proteome</keyword>
<evidence type="ECO:0008006" key="4">
    <source>
        <dbReference type="Google" id="ProtNLM"/>
    </source>
</evidence>
<feature type="chain" id="PRO_5046353495" description="Copper-binding protein" evidence="1">
    <location>
        <begin position="20"/>
        <end position="116"/>
    </location>
</feature>
<dbReference type="Proteomes" id="UP001269144">
    <property type="component" value="Unassembled WGS sequence"/>
</dbReference>
<sequence length="116" mass="12691">MKAVSLALALALTPFAVHAEAVTLNEPLSGATLISHETDVSFYFSETDTEAFRIHASYVAKIDHGNPKHLMMDLRDGDSVSFSLPAHLNEVLTFSRDGDSVTVKNDPITLRFDENS</sequence>
<protein>
    <recommendedName>
        <fullName evidence="4">Copper-binding protein</fullName>
    </recommendedName>
</protein>
<evidence type="ECO:0000313" key="2">
    <source>
        <dbReference type="EMBL" id="MDS9469490.1"/>
    </source>
</evidence>
<dbReference type="RefSeq" id="WP_311162128.1">
    <property type="nucleotide sequence ID" value="NZ_JAVQLW010000003.1"/>
</dbReference>
<dbReference type="EMBL" id="JAVQLW010000003">
    <property type="protein sequence ID" value="MDS9469490.1"/>
    <property type="molecule type" value="Genomic_DNA"/>
</dbReference>
<name>A0ABU2HY86_9RHOB</name>
<proteinExistence type="predicted"/>
<reference evidence="3" key="1">
    <citation type="submission" date="2023-07" db="EMBL/GenBank/DDBJ databases">
        <title>Paracoccus sp. MBLB3053 whole genome sequence.</title>
        <authorList>
            <person name="Hwang C.Y."/>
            <person name="Cho E.-S."/>
            <person name="Seo M.-J."/>
        </authorList>
    </citation>
    <scope>NUCLEOTIDE SEQUENCE [LARGE SCALE GENOMIC DNA]</scope>
    <source>
        <strain evidence="3">MBLB3053</strain>
    </source>
</reference>
<comment type="caution">
    <text evidence="2">The sequence shown here is derived from an EMBL/GenBank/DDBJ whole genome shotgun (WGS) entry which is preliminary data.</text>
</comment>
<evidence type="ECO:0000313" key="3">
    <source>
        <dbReference type="Proteomes" id="UP001269144"/>
    </source>
</evidence>
<feature type="signal peptide" evidence="1">
    <location>
        <begin position="1"/>
        <end position="19"/>
    </location>
</feature>
<gene>
    <name evidence="2" type="ORF">RGQ15_18145</name>
</gene>
<keyword evidence="1" id="KW-0732">Signal</keyword>
<organism evidence="2 3">
    <name type="scientific">Paracoccus aurantius</name>
    <dbReference type="NCBI Taxonomy" id="3073814"/>
    <lineage>
        <taxon>Bacteria</taxon>
        <taxon>Pseudomonadati</taxon>
        <taxon>Pseudomonadota</taxon>
        <taxon>Alphaproteobacteria</taxon>
        <taxon>Rhodobacterales</taxon>
        <taxon>Paracoccaceae</taxon>
        <taxon>Paracoccus</taxon>
    </lineage>
</organism>